<keyword evidence="2 7" id="KW-0808">Transferase</keyword>
<keyword evidence="3 7" id="KW-0812">Transmembrane</keyword>
<evidence type="ECO:0000256" key="6">
    <source>
        <dbReference type="ARBA" id="ARBA00023315"/>
    </source>
</evidence>
<dbReference type="Pfam" id="PF01529">
    <property type="entry name" value="DHHC"/>
    <property type="match status" value="1"/>
</dbReference>
<proteinExistence type="inferred from homology"/>
<dbReference type="PANTHER" id="PTHR12246">
    <property type="entry name" value="PALMITOYLTRANSFERASE ZDHHC16"/>
    <property type="match status" value="1"/>
</dbReference>
<protein>
    <recommendedName>
        <fullName evidence="7">Palmitoyltransferase</fullName>
        <ecNumber evidence="7">2.3.1.225</ecNumber>
    </recommendedName>
</protein>
<evidence type="ECO:0000256" key="1">
    <source>
        <dbReference type="ARBA" id="ARBA00004141"/>
    </source>
</evidence>
<feature type="transmembrane region" description="Helical" evidence="7">
    <location>
        <begin position="141"/>
        <end position="165"/>
    </location>
</feature>
<feature type="transmembrane region" description="Helical" evidence="7">
    <location>
        <begin position="53"/>
        <end position="82"/>
    </location>
</feature>
<evidence type="ECO:0000259" key="8">
    <source>
        <dbReference type="Pfam" id="PF01529"/>
    </source>
</evidence>
<evidence type="ECO:0000256" key="2">
    <source>
        <dbReference type="ARBA" id="ARBA00022679"/>
    </source>
</evidence>
<evidence type="ECO:0000256" key="4">
    <source>
        <dbReference type="ARBA" id="ARBA00022989"/>
    </source>
</evidence>
<evidence type="ECO:0000256" key="7">
    <source>
        <dbReference type="RuleBase" id="RU079119"/>
    </source>
</evidence>
<accession>A0ABM1T1E9</accession>
<feature type="domain" description="Palmitoyltransferase DHHC" evidence="8">
    <location>
        <begin position="92"/>
        <end position="225"/>
    </location>
</feature>
<evidence type="ECO:0000313" key="9">
    <source>
        <dbReference type="Proteomes" id="UP000694941"/>
    </source>
</evidence>
<comment type="catalytic activity">
    <reaction evidence="7">
        <text>L-cysteinyl-[protein] + hexadecanoyl-CoA = S-hexadecanoyl-L-cysteinyl-[protein] + CoA</text>
        <dbReference type="Rhea" id="RHEA:36683"/>
        <dbReference type="Rhea" id="RHEA-COMP:10131"/>
        <dbReference type="Rhea" id="RHEA-COMP:11032"/>
        <dbReference type="ChEBI" id="CHEBI:29950"/>
        <dbReference type="ChEBI" id="CHEBI:57287"/>
        <dbReference type="ChEBI" id="CHEBI:57379"/>
        <dbReference type="ChEBI" id="CHEBI:74151"/>
        <dbReference type="EC" id="2.3.1.225"/>
    </reaction>
</comment>
<organism evidence="9 10">
    <name type="scientific">Limulus polyphemus</name>
    <name type="common">Atlantic horseshoe crab</name>
    <dbReference type="NCBI Taxonomy" id="6850"/>
    <lineage>
        <taxon>Eukaryota</taxon>
        <taxon>Metazoa</taxon>
        <taxon>Ecdysozoa</taxon>
        <taxon>Arthropoda</taxon>
        <taxon>Chelicerata</taxon>
        <taxon>Merostomata</taxon>
        <taxon>Xiphosura</taxon>
        <taxon>Limulidae</taxon>
        <taxon>Limulus</taxon>
    </lineage>
</organism>
<dbReference type="InterPro" id="IPR001594">
    <property type="entry name" value="Palmitoyltrfase_DHHC"/>
</dbReference>
<feature type="transmembrane region" description="Helical" evidence="7">
    <location>
        <begin position="185"/>
        <end position="210"/>
    </location>
</feature>
<dbReference type="Proteomes" id="UP000694941">
    <property type="component" value="Unplaced"/>
</dbReference>
<keyword evidence="5 7" id="KW-0472">Membrane</keyword>
<dbReference type="InterPro" id="IPR039859">
    <property type="entry name" value="PFA4/ZDH16/20/ERF2-like"/>
</dbReference>
<feature type="transmembrane region" description="Helical" evidence="7">
    <location>
        <begin position="20"/>
        <end position="41"/>
    </location>
</feature>
<dbReference type="RefSeq" id="XP_022249705.1">
    <property type="nucleotide sequence ID" value="XM_022393997.1"/>
</dbReference>
<evidence type="ECO:0000313" key="10">
    <source>
        <dbReference type="RefSeq" id="XP_022249705.1"/>
    </source>
</evidence>
<dbReference type="PROSITE" id="PS50216">
    <property type="entry name" value="DHHC"/>
    <property type="match status" value="1"/>
</dbReference>
<gene>
    <name evidence="10" type="primary">LOC106466039</name>
</gene>
<dbReference type="EC" id="2.3.1.225" evidence="7"/>
<keyword evidence="6 7" id="KW-0012">Acyltransferase</keyword>
<name>A0ABM1T1E9_LIMPO</name>
<evidence type="ECO:0000256" key="3">
    <source>
        <dbReference type="ARBA" id="ARBA00022692"/>
    </source>
</evidence>
<comment type="domain">
    <text evidence="7">The DHHC domain is required for palmitoyltransferase activity.</text>
</comment>
<keyword evidence="9" id="KW-1185">Reference proteome</keyword>
<reference evidence="10" key="1">
    <citation type="submission" date="2025-08" db="UniProtKB">
        <authorList>
            <consortium name="RefSeq"/>
        </authorList>
    </citation>
    <scope>IDENTIFICATION</scope>
    <source>
        <tissue evidence="10">Muscle</tissue>
    </source>
</reference>
<keyword evidence="4 7" id="KW-1133">Transmembrane helix</keyword>
<comment type="subcellular location">
    <subcellularLocation>
        <location evidence="1">Membrane</location>
        <topology evidence="1">Multi-pass membrane protein</topology>
    </subcellularLocation>
</comment>
<dbReference type="GeneID" id="106466039"/>
<evidence type="ECO:0000256" key="5">
    <source>
        <dbReference type="ARBA" id="ARBA00023136"/>
    </source>
</evidence>
<sequence length="289" mass="33267">MALCEIIMSALKRIFHWGPLIALFIIKSITFSTLYMTSMFLPPLGSLWGCFNHIVFLSLVGCTLYNFFMAMFGGPGFVHFGWKPAKEENLKFLQYCTFCEGYKAPRAHHCRKCKRCVMKMDHHCPWINTCCGHKNHAHFTFFLFCAVCGCCHATVLLIIGLYRAFHLSWYFYYGDREHLVYLTLYPLVCTVFSLGLAIGVVIAVGGLFLIQMKIILKNETSIENWIVTKALSRARPEKQKFIYPYSLGWWQNLQEVFPLPKGDGLTWPVVKGCSQYTLTMEQLCLDLLN</sequence>
<comment type="similarity">
    <text evidence="7">Belongs to the DHHC palmitoyltransferase family.</text>
</comment>